<name>A0A135TP75_9PEZI</name>
<keyword evidence="1" id="KW-0472">Membrane</keyword>
<protein>
    <submittedName>
        <fullName evidence="2">Uncharacterized protein</fullName>
    </submittedName>
</protein>
<dbReference type="EMBL" id="JEMN01001063">
    <property type="protein sequence ID" value="KXH49897.1"/>
    <property type="molecule type" value="Genomic_DNA"/>
</dbReference>
<keyword evidence="3" id="KW-1185">Reference proteome</keyword>
<evidence type="ECO:0000256" key="1">
    <source>
        <dbReference type="SAM" id="Phobius"/>
    </source>
</evidence>
<evidence type="ECO:0000313" key="2">
    <source>
        <dbReference type="EMBL" id="KXH49897.1"/>
    </source>
</evidence>
<proteinExistence type="predicted"/>
<dbReference type="Proteomes" id="UP000070054">
    <property type="component" value="Unassembled WGS sequence"/>
</dbReference>
<feature type="transmembrane region" description="Helical" evidence="1">
    <location>
        <begin position="20"/>
        <end position="44"/>
    </location>
</feature>
<feature type="transmembrane region" description="Helical" evidence="1">
    <location>
        <begin position="226"/>
        <end position="243"/>
    </location>
</feature>
<keyword evidence="1" id="KW-0812">Transmembrane</keyword>
<organism evidence="2 3">
    <name type="scientific">Colletotrichum nymphaeae SA-01</name>
    <dbReference type="NCBI Taxonomy" id="1460502"/>
    <lineage>
        <taxon>Eukaryota</taxon>
        <taxon>Fungi</taxon>
        <taxon>Dikarya</taxon>
        <taxon>Ascomycota</taxon>
        <taxon>Pezizomycotina</taxon>
        <taxon>Sordariomycetes</taxon>
        <taxon>Hypocreomycetidae</taxon>
        <taxon>Glomerellales</taxon>
        <taxon>Glomerellaceae</taxon>
        <taxon>Colletotrichum</taxon>
        <taxon>Colletotrichum acutatum species complex</taxon>
    </lineage>
</organism>
<reference evidence="2 3" key="1">
    <citation type="submission" date="2014-02" db="EMBL/GenBank/DDBJ databases">
        <title>The genome sequence of Colletotrichum nymphaeae SA-01.</title>
        <authorList>
            <person name="Baroncelli R."/>
            <person name="Thon M.R."/>
        </authorList>
    </citation>
    <scope>NUCLEOTIDE SEQUENCE [LARGE SCALE GENOMIC DNA]</scope>
    <source>
        <strain evidence="2 3">SA-01</strain>
    </source>
</reference>
<sequence length="268" mass="28782">MGGVHHDHRPGRTWALSGGLALSPISTFFGLPWMVHLLGAWCLVPALSHPCLPWSGSLLPPLSPPPSTHPRLLPIRSIVSVSCHSIAPASVDWTLSLKLAAATDRAATATACARLLLAGRCCFPFFSLLGAPAAAAAHTTGPHLPPTPCPPCLCFVHSFPPTPPPRHPPIHSHTPHAPLPHIPSPYLAVHSLPVSISYFYFCPLFLSLAHRPSFFPPSTLLSPSSFPPAALVCDLFVIVVVFWKDKKENSKKRKTKIAHKAQKALAFS</sequence>
<gene>
    <name evidence="2" type="ORF">CNYM01_10029</name>
</gene>
<comment type="caution">
    <text evidence="2">The sequence shown here is derived from an EMBL/GenBank/DDBJ whole genome shotgun (WGS) entry which is preliminary data.</text>
</comment>
<evidence type="ECO:0000313" key="3">
    <source>
        <dbReference type="Proteomes" id="UP000070054"/>
    </source>
</evidence>
<accession>A0A135TP75</accession>
<dbReference type="AlphaFoldDB" id="A0A135TP75"/>
<feature type="transmembrane region" description="Helical" evidence="1">
    <location>
        <begin position="186"/>
        <end position="206"/>
    </location>
</feature>
<keyword evidence="1" id="KW-1133">Transmembrane helix</keyword>